<name>A0A2H1EIT3_9ARCH</name>
<dbReference type="Proteomes" id="UP000232412">
    <property type="component" value="Unassembled WGS sequence"/>
</dbReference>
<gene>
    <name evidence="1" type="ORF">NSIN_40223</name>
</gene>
<dbReference type="AlphaFoldDB" id="A0A2H1EIT3"/>
<keyword evidence="2" id="KW-1185">Reference proteome</keyword>
<proteinExistence type="predicted"/>
<organism evidence="1 2">
    <name type="scientific">Nitrosotalea sinensis</name>
    <dbReference type="NCBI Taxonomy" id="1499975"/>
    <lineage>
        <taxon>Archaea</taxon>
        <taxon>Nitrososphaerota</taxon>
        <taxon>Nitrososphaeria</taxon>
        <taxon>Nitrosotaleales</taxon>
        <taxon>Nitrosotaleaceae</taxon>
        <taxon>Nitrosotalea</taxon>
    </lineage>
</organism>
<dbReference type="SUPFAM" id="SSF47598">
    <property type="entry name" value="Ribbon-helix-helix"/>
    <property type="match status" value="1"/>
</dbReference>
<protein>
    <submittedName>
        <fullName evidence="1">Uncharacterized protein</fullName>
    </submittedName>
</protein>
<dbReference type="EMBL" id="FRFC01000005">
    <property type="protein sequence ID" value="SHO47770.1"/>
    <property type="molecule type" value="Genomic_DNA"/>
</dbReference>
<reference evidence="2" key="1">
    <citation type="submission" date="2016-12" db="EMBL/GenBank/DDBJ databases">
        <authorList>
            <person name="Herbold C."/>
        </authorList>
    </citation>
    <scope>NUCLEOTIDE SEQUENCE [LARGE SCALE GENOMIC DNA]</scope>
</reference>
<sequence>MVVPKQTESVSLRLDKNTWNRLKVVANKQKLSPNALVSQILDSHLEWELTAAAAGWVVMPKPFLIELFKIVDGDTIEKIITKLSSRMAKDISLYMRGKHDLNSWISLIRARCIRSAFNLTEYEDETKHELIMQHDMGENGSLYFKTYFQNIFHDLGVKTEFDYTDNTLVIKIEKGKTSSWHK</sequence>
<evidence type="ECO:0000313" key="2">
    <source>
        <dbReference type="Proteomes" id="UP000232412"/>
    </source>
</evidence>
<dbReference type="RefSeq" id="WP_101010815.1">
    <property type="nucleotide sequence ID" value="NZ_FRFC01000005.1"/>
</dbReference>
<evidence type="ECO:0000313" key="1">
    <source>
        <dbReference type="EMBL" id="SHO47770.1"/>
    </source>
</evidence>
<dbReference type="OrthoDB" id="9412at2157"/>
<accession>A0A2H1EIT3</accession>
<dbReference type="InterPro" id="IPR010985">
    <property type="entry name" value="Ribbon_hlx_hlx"/>
</dbReference>
<dbReference type="GO" id="GO:0006355">
    <property type="term" value="P:regulation of DNA-templated transcription"/>
    <property type="evidence" value="ECO:0007669"/>
    <property type="project" value="InterPro"/>
</dbReference>